<evidence type="ECO:0000256" key="5">
    <source>
        <dbReference type="ARBA" id="ARBA00022692"/>
    </source>
</evidence>
<dbReference type="EMBL" id="CP036402">
    <property type="protein sequence ID" value="QBI21827.1"/>
    <property type="molecule type" value="Genomic_DNA"/>
</dbReference>
<dbReference type="RefSeq" id="WP_131156818.1">
    <property type="nucleotide sequence ID" value="NZ_CP036402.1"/>
</dbReference>
<keyword evidence="4" id="KW-1003">Cell membrane</keyword>
<sequence length="219" mass="22008">MRPDARPSSLRAAAFTALPVRRRSGCSARCTAPAKPGVVPPLRAVASSALIFSGAAQFTAAGLLAGGAGAAAVVASVALLNLRHVVLGAVLRQRIRAGGPTRAALAFLLIDETAGLALHAKGDARRAFLVAGATCYIAWVAGTAIGVTVGGVLEDPALVDAVFPVLFVGLAAASAWRRRSRARAVALASTLGLALLIGDLAGLLPILVALGVMLAGVRR</sequence>
<feature type="transmembrane region" description="Helical" evidence="8">
    <location>
        <begin position="127"/>
        <end position="151"/>
    </location>
</feature>
<feature type="transmembrane region" description="Helical" evidence="8">
    <location>
        <begin position="71"/>
        <end position="91"/>
    </location>
</feature>
<dbReference type="PANTHER" id="PTHR34979">
    <property type="entry name" value="INNER MEMBRANE PROTEIN YGAZ"/>
    <property type="match status" value="1"/>
</dbReference>
<comment type="similarity">
    <text evidence="2">Belongs to the AzlC family.</text>
</comment>
<dbReference type="KEGG" id="erz:ER308_21220"/>
<dbReference type="GO" id="GO:1903785">
    <property type="term" value="P:L-valine transmembrane transport"/>
    <property type="evidence" value="ECO:0007669"/>
    <property type="project" value="TreeGrafter"/>
</dbReference>
<dbReference type="AlphaFoldDB" id="A0A411YKW3"/>
<feature type="transmembrane region" description="Helical" evidence="8">
    <location>
        <begin position="188"/>
        <end position="217"/>
    </location>
</feature>
<protein>
    <submittedName>
        <fullName evidence="9">Branched-chain amino acid ABC transporter permease</fullName>
    </submittedName>
</protein>
<evidence type="ECO:0000313" key="10">
    <source>
        <dbReference type="Proteomes" id="UP000291469"/>
    </source>
</evidence>
<name>A0A411YKW3_9ACTN</name>
<feature type="transmembrane region" description="Helical" evidence="8">
    <location>
        <begin position="157"/>
        <end position="176"/>
    </location>
</feature>
<keyword evidence="6 8" id="KW-1133">Transmembrane helix</keyword>
<evidence type="ECO:0000256" key="2">
    <source>
        <dbReference type="ARBA" id="ARBA00010735"/>
    </source>
</evidence>
<comment type="subcellular location">
    <subcellularLocation>
        <location evidence="1">Cell membrane</location>
        <topology evidence="1">Multi-pass membrane protein</topology>
    </subcellularLocation>
</comment>
<keyword evidence="5 8" id="KW-0812">Transmembrane</keyword>
<evidence type="ECO:0000256" key="8">
    <source>
        <dbReference type="SAM" id="Phobius"/>
    </source>
</evidence>
<evidence type="ECO:0000256" key="6">
    <source>
        <dbReference type="ARBA" id="ARBA00022989"/>
    </source>
</evidence>
<evidence type="ECO:0000256" key="7">
    <source>
        <dbReference type="ARBA" id="ARBA00023136"/>
    </source>
</evidence>
<dbReference type="PANTHER" id="PTHR34979:SF1">
    <property type="entry name" value="INNER MEMBRANE PROTEIN YGAZ"/>
    <property type="match status" value="1"/>
</dbReference>
<keyword evidence="10" id="KW-1185">Reference proteome</keyword>
<dbReference type="Pfam" id="PF03591">
    <property type="entry name" value="AzlC"/>
    <property type="match status" value="1"/>
</dbReference>
<organism evidence="9 10">
    <name type="scientific">Egibacter rhizosphaerae</name>
    <dbReference type="NCBI Taxonomy" id="1670831"/>
    <lineage>
        <taxon>Bacteria</taxon>
        <taxon>Bacillati</taxon>
        <taxon>Actinomycetota</taxon>
        <taxon>Nitriliruptoria</taxon>
        <taxon>Egibacterales</taxon>
        <taxon>Egibacteraceae</taxon>
        <taxon>Egibacter</taxon>
    </lineage>
</organism>
<evidence type="ECO:0000256" key="1">
    <source>
        <dbReference type="ARBA" id="ARBA00004651"/>
    </source>
</evidence>
<dbReference type="GO" id="GO:0005886">
    <property type="term" value="C:plasma membrane"/>
    <property type="evidence" value="ECO:0007669"/>
    <property type="project" value="UniProtKB-SubCell"/>
</dbReference>
<gene>
    <name evidence="9" type="ORF">ER308_21220</name>
</gene>
<keyword evidence="3" id="KW-0813">Transport</keyword>
<reference evidence="9 10" key="1">
    <citation type="submission" date="2019-01" db="EMBL/GenBank/DDBJ databases">
        <title>Egibacter rhizosphaerae EGI 80759T.</title>
        <authorList>
            <person name="Chen D.-D."/>
            <person name="Tian Y."/>
            <person name="Jiao J.-Y."/>
            <person name="Zhang X.-T."/>
            <person name="Zhang Y.-G."/>
            <person name="Zhang Y."/>
            <person name="Xiao M."/>
            <person name="Shu W.-S."/>
            <person name="Li W.-J."/>
        </authorList>
    </citation>
    <scope>NUCLEOTIDE SEQUENCE [LARGE SCALE GENOMIC DNA]</scope>
    <source>
        <strain evidence="9 10">EGI 80759</strain>
    </source>
</reference>
<evidence type="ECO:0000256" key="3">
    <source>
        <dbReference type="ARBA" id="ARBA00022448"/>
    </source>
</evidence>
<accession>A0A411YKW3</accession>
<dbReference type="InterPro" id="IPR011606">
    <property type="entry name" value="Brnchd-chn_aa_trnsp_permease"/>
</dbReference>
<keyword evidence="7 8" id="KW-0472">Membrane</keyword>
<dbReference type="Proteomes" id="UP000291469">
    <property type="component" value="Chromosome"/>
</dbReference>
<proteinExistence type="inferred from homology"/>
<evidence type="ECO:0000313" key="9">
    <source>
        <dbReference type="EMBL" id="QBI21827.1"/>
    </source>
</evidence>
<evidence type="ECO:0000256" key="4">
    <source>
        <dbReference type="ARBA" id="ARBA00022475"/>
    </source>
</evidence>